<sequence length="93" mass="11253">MEFKHEKSLKNRLLDWKFNTWEEVHQFKREYDELEEVYIKAKAFDEIKKHYLVDLRSALNTTLEYSHPDAPCTEDMGSISFLLQQILEDLEDK</sequence>
<evidence type="ECO:0000313" key="1">
    <source>
        <dbReference type="EMBL" id="QRN90259.1"/>
    </source>
</evidence>
<gene>
    <name evidence="1" type="ORF">JRU67_09305</name>
</gene>
<name>A0AB37HNV9_MAMSC</name>
<evidence type="ECO:0000313" key="2">
    <source>
        <dbReference type="Proteomes" id="UP000640299"/>
    </source>
</evidence>
<dbReference type="AlphaFoldDB" id="A0AB37HNV9"/>
<dbReference type="RefSeq" id="WP_204178243.1">
    <property type="nucleotide sequence ID" value="NZ_CP069389.1"/>
</dbReference>
<protein>
    <submittedName>
        <fullName evidence="1">Uncharacterized protein</fullName>
    </submittedName>
</protein>
<dbReference type="EMBL" id="CP069389">
    <property type="protein sequence ID" value="QRN90259.1"/>
    <property type="molecule type" value="Genomic_DNA"/>
</dbReference>
<dbReference type="Proteomes" id="UP000640299">
    <property type="component" value="Chromosome"/>
</dbReference>
<reference evidence="1" key="1">
    <citation type="submission" date="2021-02" db="EMBL/GenBank/DDBJ databases">
        <title>cfr and optrA-positive Staphylococcus spp.</title>
        <authorList>
            <person name="Chen L."/>
        </authorList>
    </citation>
    <scope>NUCLEOTIDE SEQUENCE</scope>
    <source>
        <strain evidence="1">GDQ20D70P</strain>
    </source>
</reference>
<organism evidence="1 2">
    <name type="scientific">Mammaliicoccus sciuri</name>
    <name type="common">Staphylococcus sciuri</name>
    <dbReference type="NCBI Taxonomy" id="1296"/>
    <lineage>
        <taxon>Bacteria</taxon>
        <taxon>Bacillati</taxon>
        <taxon>Bacillota</taxon>
        <taxon>Bacilli</taxon>
        <taxon>Bacillales</taxon>
        <taxon>Staphylococcaceae</taxon>
        <taxon>Mammaliicoccus</taxon>
    </lineage>
</organism>
<proteinExistence type="predicted"/>
<accession>A0AB37HNV9</accession>